<comment type="function">
    <text evidence="2 15">Accepts electrons from ETF and reduces ubiquinone.</text>
</comment>
<evidence type="ECO:0000256" key="3">
    <source>
        <dbReference type="ARBA" id="ARBA00004370"/>
    </source>
</evidence>
<dbReference type="EMBL" id="MWIP01000005">
    <property type="protein sequence ID" value="KAF1686605.1"/>
    <property type="molecule type" value="Genomic_DNA"/>
</dbReference>
<dbReference type="Gene3D" id="3.50.50.60">
    <property type="entry name" value="FAD/NAD(P)-binding domain"/>
    <property type="match status" value="1"/>
</dbReference>
<evidence type="ECO:0000256" key="13">
    <source>
        <dbReference type="ARBA" id="ARBA00023075"/>
    </source>
</evidence>
<dbReference type="InterPro" id="IPR017896">
    <property type="entry name" value="4Fe4S_Fe-S-bd"/>
</dbReference>
<dbReference type="SUPFAM" id="SSF51905">
    <property type="entry name" value="FAD/NAD(P)-binding domain"/>
    <property type="match status" value="1"/>
</dbReference>
<dbReference type="RefSeq" id="WP_162310718.1">
    <property type="nucleotide sequence ID" value="NZ_MWIP01000005.1"/>
</dbReference>
<evidence type="ECO:0000256" key="2">
    <source>
        <dbReference type="ARBA" id="ARBA00002819"/>
    </source>
</evidence>
<dbReference type="Pfam" id="PF13450">
    <property type="entry name" value="NAD_binding_8"/>
    <property type="match status" value="1"/>
</dbReference>
<dbReference type="Pfam" id="PF05187">
    <property type="entry name" value="Fer4_ETF_QO"/>
    <property type="match status" value="1"/>
</dbReference>
<gene>
    <name evidence="17" type="ORF">B1992_06750</name>
</gene>
<feature type="domain" description="4Fe-4S ferredoxin-type" evidence="16">
    <location>
        <begin position="513"/>
        <end position="542"/>
    </location>
</feature>
<dbReference type="GO" id="GO:0051539">
    <property type="term" value="F:4 iron, 4 sulfur cluster binding"/>
    <property type="evidence" value="ECO:0007669"/>
    <property type="project" value="UniProtKB-UniRule"/>
</dbReference>
<protein>
    <recommendedName>
        <fullName evidence="15">Electron transfer flavoprotein-ubiquinone oxidoreductase</fullName>
        <shortName evidence="15">ETF-QO</shortName>
        <ecNumber evidence="15">1.5.5.1</ecNumber>
    </recommendedName>
</protein>
<dbReference type="Gene3D" id="3.30.9.90">
    <property type="match status" value="1"/>
</dbReference>
<dbReference type="FunFam" id="3.30.70.20:FF:000015">
    <property type="entry name" value="Electron transfer flavoprotein-ubiquinone oxidoreductase"/>
    <property type="match status" value="1"/>
</dbReference>
<sequence length="553" mass="59399">MQDLPLPVPPEADDAIERDVMEYDVVTVGAGPAGLAFAIRLKQLDPGISVCVIEKSSTVGAHILSGAVIEPGPLDALLPGWRDTPPPICVPAGEDEFWFLGKDGGRKLPFVPPGMRNHGNFIVSLGAMCAWLAPQAEALGVEIYAGFAAAHTLHDADGAVLGVRIGDMGVARDGSHKPGYTPGIDIRAKVTVLAEGARGHLTKRLVGRFGLDAGSDPQGYSIGIKELWQVPEGRAVPGKIVHTLGWPADTHTYGGGFLYHLRNDQVALGYVSGLDYRDPHYKPWEAFQQWKNHPLVAPLLEGGGILSAGARAIVTGGWQSLPRVEMPGALLIGDTAGLLNVPKIKGTHQAIRSGMLAAEHLAGNGLQPAGFDARLRASAAAAELRQVRNIKPGFKKGLWFGLANAAWETVVKGASPWTLKVAPDWSSLDKVGEHEQPRRDYVERTLPPRDRLQGVYYAATEHDEDQPVHLKVADPSICVDRCTVEYANPCTRFCPVGVYEMVEDAGPDGSRGRRLQINAANCVHCKTCDIKDPYEIITWVTPEGGSGPNYQNL</sequence>
<evidence type="ECO:0000256" key="6">
    <source>
        <dbReference type="ARBA" id="ARBA00022723"/>
    </source>
</evidence>
<dbReference type="GO" id="GO:0016020">
    <property type="term" value="C:membrane"/>
    <property type="evidence" value="ECO:0007669"/>
    <property type="project" value="UniProtKB-SubCell"/>
</dbReference>
<keyword evidence="6 15" id="KW-0479">Metal-binding</keyword>
<keyword evidence="8" id="KW-0809">Transit peptide</keyword>
<dbReference type="Gene3D" id="3.30.70.20">
    <property type="match status" value="1"/>
</dbReference>
<evidence type="ECO:0000256" key="14">
    <source>
        <dbReference type="ARBA" id="ARBA00023136"/>
    </source>
</evidence>
<dbReference type="PANTHER" id="PTHR10617">
    <property type="entry name" value="ELECTRON TRANSFER FLAVOPROTEIN-UBIQUINONE OXIDOREDUCTASE"/>
    <property type="match status" value="1"/>
</dbReference>
<evidence type="ECO:0000256" key="9">
    <source>
        <dbReference type="ARBA" id="ARBA00022982"/>
    </source>
</evidence>
<comment type="caution">
    <text evidence="17">The sequence shown here is derived from an EMBL/GenBank/DDBJ whole genome shotgun (WGS) entry which is preliminary data.</text>
</comment>
<evidence type="ECO:0000256" key="8">
    <source>
        <dbReference type="ARBA" id="ARBA00022946"/>
    </source>
</evidence>
<keyword evidence="12 15" id="KW-0411">Iron-sulfur</keyword>
<evidence type="ECO:0000313" key="18">
    <source>
        <dbReference type="Proteomes" id="UP000462066"/>
    </source>
</evidence>
<evidence type="ECO:0000313" key="17">
    <source>
        <dbReference type="EMBL" id="KAF1686605.1"/>
    </source>
</evidence>
<evidence type="ECO:0000256" key="11">
    <source>
        <dbReference type="ARBA" id="ARBA00023004"/>
    </source>
</evidence>
<reference evidence="17 18" key="1">
    <citation type="submission" date="2017-10" db="EMBL/GenBank/DDBJ databases">
        <title>Whole genome sequencing of Pseudoxanthomonas broegbernensis DSM 12573(T).</title>
        <authorList>
            <person name="Kumar S."/>
            <person name="Bansal K."/>
            <person name="Kaur A."/>
            <person name="Patil P."/>
            <person name="Sharma S."/>
            <person name="Patil P.B."/>
        </authorList>
    </citation>
    <scope>NUCLEOTIDE SEQUENCE [LARGE SCALE GENOMIC DNA]</scope>
    <source>
        <strain evidence="17 18">DSM 12573</strain>
    </source>
</reference>
<dbReference type="GO" id="GO:0004174">
    <property type="term" value="F:electron-transferring-flavoprotein dehydrogenase activity"/>
    <property type="evidence" value="ECO:0007669"/>
    <property type="project" value="UniProtKB-UniRule"/>
</dbReference>
<keyword evidence="18" id="KW-1185">Reference proteome</keyword>
<dbReference type="PANTHER" id="PTHR10617:SF107">
    <property type="entry name" value="ELECTRON TRANSFER FLAVOPROTEIN-UBIQUINONE OXIDOREDUCTASE, MITOCHONDRIAL"/>
    <property type="match status" value="1"/>
</dbReference>
<evidence type="ECO:0000256" key="5">
    <source>
        <dbReference type="ARBA" id="ARBA00022630"/>
    </source>
</evidence>
<evidence type="ECO:0000256" key="15">
    <source>
        <dbReference type="RuleBase" id="RU366068"/>
    </source>
</evidence>
<evidence type="ECO:0000256" key="1">
    <source>
        <dbReference type="ARBA" id="ARBA00001974"/>
    </source>
</evidence>
<dbReference type="Pfam" id="PF21162">
    <property type="entry name" value="ETFQO_UQ-bd"/>
    <property type="match status" value="1"/>
</dbReference>
<dbReference type="InterPro" id="IPR036188">
    <property type="entry name" value="FAD/NAD-bd_sf"/>
</dbReference>
<comment type="catalytic activity">
    <reaction evidence="15">
        <text>a ubiquinone + reduced [electron-transfer flavoprotein] = a ubiquinol + oxidized [electron-transfer flavoprotein] + H(+)</text>
        <dbReference type="Rhea" id="RHEA:24052"/>
        <dbReference type="Rhea" id="RHEA-COMP:9565"/>
        <dbReference type="Rhea" id="RHEA-COMP:9566"/>
        <dbReference type="Rhea" id="RHEA-COMP:10685"/>
        <dbReference type="Rhea" id="RHEA-COMP:10686"/>
        <dbReference type="ChEBI" id="CHEBI:15378"/>
        <dbReference type="ChEBI" id="CHEBI:16389"/>
        <dbReference type="ChEBI" id="CHEBI:17976"/>
        <dbReference type="ChEBI" id="CHEBI:57692"/>
        <dbReference type="ChEBI" id="CHEBI:58307"/>
        <dbReference type="EC" id="1.5.5.1"/>
    </reaction>
</comment>
<comment type="cofactor">
    <cofactor evidence="1 15">
        <name>FAD</name>
        <dbReference type="ChEBI" id="CHEBI:57692"/>
    </cofactor>
</comment>
<keyword evidence="14" id="KW-0472">Membrane</keyword>
<evidence type="ECO:0000259" key="16">
    <source>
        <dbReference type="PROSITE" id="PS51379"/>
    </source>
</evidence>
<keyword evidence="9 15" id="KW-0249">Electron transport</keyword>
<dbReference type="InterPro" id="IPR049398">
    <property type="entry name" value="ETF-QO/FixC_UQ-bd"/>
</dbReference>
<keyword evidence="11 15" id="KW-0408">Iron</keyword>
<comment type="subcellular location">
    <subcellularLocation>
        <location evidence="3">Membrane</location>
    </subcellularLocation>
</comment>
<keyword evidence="7 15" id="KW-0274">FAD</keyword>
<dbReference type="InterPro" id="IPR007859">
    <property type="entry name" value="ETF-QO/FixX_C"/>
</dbReference>
<dbReference type="AlphaFoldDB" id="A0A7V8GMU4"/>
<organism evidence="17 18">
    <name type="scientific">Pseudoxanthomonas broegbernensis</name>
    <dbReference type="NCBI Taxonomy" id="83619"/>
    <lineage>
        <taxon>Bacteria</taxon>
        <taxon>Pseudomonadati</taxon>
        <taxon>Pseudomonadota</taxon>
        <taxon>Gammaproteobacteria</taxon>
        <taxon>Lysobacterales</taxon>
        <taxon>Lysobacteraceae</taxon>
        <taxon>Pseudoxanthomonas</taxon>
    </lineage>
</organism>
<dbReference type="SUPFAM" id="SSF54862">
    <property type="entry name" value="4Fe-4S ferredoxins"/>
    <property type="match status" value="1"/>
</dbReference>
<evidence type="ECO:0000256" key="7">
    <source>
        <dbReference type="ARBA" id="ARBA00022827"/>
    </source>
</evidence>
<proteinExistence type="predicted"/>
<dbReference type="InterPro" id="IPR040156">
    <property type="entry name" value="ETF-QO"/>
</dbReference>
<comment type="cofactor">
    <cofactor evidence="15">
        <name>[4Fe-4S] cluster</name>
        <dbReference type="ChEBI" id="CHEBI:49883"/>
    </cofactor>
    <text evidence="15">Binds 1 [4Fe-4S] cluster.</text>
</comment>
<dbReference type="PROSITE" id="PS51379">
    <property type="entry name" value="4FE4S_FER_2"/>
    <property type="match status" value="1"/>
</dbReference>
<accession>A0A7V8GMU4</accession>
<evidence type="ECO:0000256" key="4">
    <source>
        <dbReference type="ARBA" id="ARBA00022448"/>
    </source>
</evidence>
<dbReference type="EC" id="1.5.5.1" evidence="15"/>
<name>A0A7V8GMU4_9GAMM</name>
<dbReference type="GO" id="GO:0046872">
    <property type="term" value="F:metal ion binding"/>
    <property type="evidence" value="ECO:0007669"/>
    <property type="project" value="UniProtKB-KW"/>
</dbReference>
<keyword evidence="4 15" id="KW-0813">Transport</keyword>
<keyword evidence="5 15" id="KW-0285">Flavoprotein</keyword>
<keyword evidence="13 15" id="KW-0830">Ubiquinone</keyword>
<keyword evidence="10 15" id="KW-0560">Oxidoreductase</keyword>
<dbReference type="Proteomes" id="UP000462066">
    <property type="component" value="Unassembled WGS sequence"/>
</dbReference>
<evidence type="ECO:0000256" key="10">
    <source>
        <dbReference type="ARBA" id="ARBA00023002"/>
    </source>
</evidence>
<evidence type="ECO:0000256" key="12">
    <source>
        <dbReference type="ARBA" id="ARBA00023014"/>
    </source>
</evidence>